<dbReference type="PROSITE" id="PS51257">
    <property type="entry name" value="PROKAR_LIPOPROTEIN"/>
    <property type="match status" value="1"/>
</dbReference>
<evidence type="ECO:0008006" key="2">
    <source>
        <dbReference type="Google" id="ProtNLM"/>
    </source>
</evidence>
<evidence type="ECO:0000313" key="1">
    <source>
        <dbReference type="EMBL" id="CAB4241918.1"/>
    </source>
</evidence>
<sequence length="135" mass="14929">MKRLVFLSLVLSTLSGCAIVDAFLMTKYDPNEYKIITQIRTDASQYKTECDNPLLNQVNAISIANKTVLFQNYSEHIPYNDDGFKASKSLNAQAQGLAESYAKGATPSSLFCKIKYSGIENSATIIQHTIGNKPR</sequence>
<proteinExistence type="predicted"/>
<organism evidence="1">
    <name type="scientific">uncultured Caudovirales phage</name>
    <dbReference type="NCBI Taxonomy" id="2100421"/>
    <lineage>
        <taxon>Viruses</taxon>
        <taxon>Duplodnaviria</taxon>
        <taxon>Heunggongvirae</taxon>
        <taxon>Uroviricota</taxon>
        <taxon>Caudoviricetes</taxon>
        <taxon>Peduoviridae</taxon>
        <taxon>Maltschvirus</taxon>
        <taxon>Maltschvirus maltsch</taxon>
    </lineage>
</organism>
<reference evidence="1" key="1">
    <citation type="submission" date="2020-05" db="EMBL/GenBank/DDBJ databases">
        <authorList>
            <person name="Chiriac C."/>
            <person name="Salcher M."/>
            <person name="Ghai R."/>
            <person name="Kavagutti S V."/>
        </authorList>
    </citation>
    <scope>NUCLEOTIDE SEQUENCE</scope>
</reference>
<accession>A0A6J5TAG4</accession>
<gene>
    <name evidence="1" type="ORF">UFOVP71_456</name>
</gene>
<dbReference type="EMBL" id="LR797824">
    <property type="protein sequence ID" value="CAB4241918.1"/>
    <property type="molecule type" value="Genomic_DNA"/>
</dbReference>
<protein>
    <recommendedName>
        <fullName evidence="2">Lipoprotein</fullName>
    </recommendedName>
</protein>
<name>A0A6J5TAG4_9CAUD</name>